<dbReference type="GO" id="GO:0003723">
    <property type="term" value="F:RNA binding"/>
    <property type="evidence" value="ECO:0000318"/>
    <property type="project" value="GO_Central"/>
</dbReference>
<dbReference type="InterPro" id="IPR009000">
    <property type="entry name" value="Transl_B-barrel_sf"/>
</dbReference>
<dbReference type="FunFam" id="3.30.1430.10:FF:000001">
    <property type="entry name" value="60S ribosomal protein L3"/>
    <property type="match status" value="1"/>
</dbReference>
<dbReference type="PANTHER" id="PTHR11363:SF5">
    <property type="entry name" value="LARGE RIBOSOMAL SUBUNIT PROTEIN UL3"/>
    <property type="match status" value="1"/>
</dbReference>
<keyword evidence="3" id="KW-0687">Ribonucleoprotein</keyword>
<dbReference type="RefSeq" id="XP_001318217.1">
    <property type="nucleotide sequence ID" value="XM_001318182.1"/>
</dbReference>
<dbReference type="PDBsum" id="5XY3"/>
<dbReference type="FunFam" id="4.10.960.10:FF:000001">
    <property type="entry name" value="60S ribosomal protein L3"/>
    <property type="match status" value="1"/>
</dbReference>
<proteinExistence type="evidence at protein level"/>
<dbReference type="KEGG" id="tva:4755689"/>
<dbReference type="FunFam" id="2.40.30.10:FF:000351">
    <property type="entry name" value="Ribosomal protein L3"/>
    <property type="match status" value="1"/>
</dbReference>
<dbReference type="Gene3D" id="3.30.1430.10">
    <property type="match status" value="1"/>
</dbReference>
<dbReference type="Proteomes" id="UP000001542">
    <property type="component" value="Unassembled WGS sequence"/>
</dbReference>
<accession>A2DD62</accession>
<dbReference type="PDB" id="5XY3">
    <property type="method" value="EM"/>
    <property type="resolution" value="3.20 A"/>
    <property type="chains" value="B=1-415"/>
</dbReference>
<reference evidence="6" key="1">
    <citation type="submission" date="2006-10" db="EMBL/GenBank/DDBJ databases">
        <authorList>
            <person name="Amadeo P."/>
            <person name="Zhao Q."/>
            <person name="Wortman J."/>
            <person name="Fraser-Liggett C."/>
            <person name="Carlton J."/>
        </authorList>
    </citation>
    <scope>NUCLEOTIDE SEQUENCE</scope>
    <source>
        <strain evidence="6">G3</strain>
    </source>
</reference>
<evidence type="ECO:0000256" key="1">
    <source>
        <dbReference type="ARBA" id="ARBA00006540"/>
    </source>
</evidence>
<evidence type="ECO:0007829" key="8">
    <source>
        <dbReference type="PDB" id="5XY3"/>
    </source>
</evidence>
<evidence type="ECO:0000313" key="6">
    <source>
        <dbReference type="EMBL" id="EAY21541.1"/>
    </source>
</evidence>
<dbReference type="GO" id="GO:0022625">
    <property type="term" value="C:cytosolic large ribosomal subunit"/>
    <property type="evidence" value="ECO:0000318"/>
    <property type="project" value="GO_Central"/>
</dbReference>
<dbReference type="GO" id="GO:0006412">
    <property type="term" value="P:translation"/>
    <property type="evidence" value="ECO:0000318"/>
    <property type="project" value="GO_Central"/>
</dbReference>
<evidence type="ECO:0000313" key="5">
    <source>
        <dbReference type="EMBL" id="EAY05994.1"/>
    </source>
</evidence>
<keyword evidence="8" id="KW-0002">3D-structure</keyword>
<comment type="similarity">
    <text evidence="1">Belongs to the universal ribosomal protein uL3 family.</text>
</comment>
<dbReference type="InterPro" id="IPR000597">
    <property type="entry name" value="Ribosomal_uL3"/>
</dbReference>
<evidence type="ECO:0000313" key="4">
    <source>
        <dbReference type="EMBL" id="EAX97900.1"/>
    </source>
</evidence>
<name>A2DD62_TRIV3</name>
<dbReference type="EMBL" id="DS113696">
    <property type="protein sequence ID" value="EAX97900.1"/>
    <property type="molecule type" value="Genomic_DNA"/>
</dbReference>
<dbReference type="VEuPathDB" id="TrichDB:TVAGG3_0710290"/>
<sequence>MSHRKFNAPRRGSLGFLPRGRSHAVRGRVRSWPKDDASQKPHLCAFIGYKAGMTHVLRDVVRPNSRLHKKEACEPVTILETPPMFVVGIIGYKPTVEGLKPVTTVWASYVNEEVKRNYYKNWYQSKARKAFSCLSNGKAAEKREKQLEELQKEATVIRVIAHTQSAKTTTRGVDANEQGAKKVLKGNHLGQKKAHMIEIQINGGDVAAKLNYAKSILEKEIKVADVFTEGEQIDTIGVGKGFGWEGVIHRYGTKRLQKKTHRGRRKVACIGPWNPARVLWSVARYGQRGCHHRTEMNKRIYRIGAAEVEGKINEGGSTSFDLTKKSINPMGGFPHYGLVKDDFLMIKGSVVGTVKRAITLRKTININTRRIATEEINLKWIDTASKFGHGRFQTKEERSKFLGKLKISKKNETQQ</sequence>
<dbReference type="VEuPathDB" id="TrichDB:TVAG_013060"/>
<dbReference type="VEuPathDB" id="TrichDB:TVAGG3_0743240"/>
<evidence type="ECO:0008006" key="9">
    <source>
        <dbReference type="Google" id="ProtNLM"/>
    </source>
</evidence>
<dbReference type="eggNOG" id="KOG0746">
    <property type="taxonomic scope" value="Eukaryota"/>
</dbReference>
<dbReference type="AlphaFoldDB" id="A2DD62"/>
<dbReference type="FunCoup" id="A2DD62">
    <property type="interactions" value="416"/>
</dbReference>
<dbReference type="EMDB" id="EMD-6784"/>
<dbReference type="Gene3D" id="2.40.30.10">
    <property type="entry name" value="Translation factors"/>
    <property type="match status" value="1"/>
</dbReference>
<dbReference type="STRING" id="5722.A2DD62"/>
<dbReference type="EMBL" id="DS113189">
    <property type="protein sequence ID" value="EAY21541.1"/>
    <property type="molecule type" value="Genomic_DNA"/>
</dbReference>
<keyword evidence="2" id="KW-0689">Ribosomal protein</keyword>
<dbReference type="Gene3D" id="4.10.960.10">
    <property type="entry name" value="Ribosomal protein L3, domain 3"/>
    <property type="match status" value="1"/>
</dbReference>
<dbReference type="OMA" id="EKQRHYG"/>
<evidence type="ECO:0000256" key="2">
    <source>
        <dbReference type="ARBA" id="ARBA00022980"/>
    </source>
</evidence>
<protein>
    <recommendedName>
        <fullName evidence="9">60S ribosomal protein L3</fullName>
    </recommendedName>
</protein>
<dbReference type="PANTHER" id="PTHR11363">
    <property type="entry name" value="60S RIBOSOMAL PROTEIN L3-RELATED"/>
    <property type="match status" value="1"/>
</dbReference>
<dbReference type="RefSeq" id="XP_001310830.1">
    <property type="nucleotide sequence ID" value="XM_001310829.1"/>
</dbReference>
<dbReference type="InterPro" id="IPR044892">
    <property type="entry name" value="Ribosomal_L3_dom_3_arc_sf"/>
</dbReference>
<dbReference type="KEGG" id="tva:4763866"/>
<evidence type="ECO:0000313" key="7">
    <source>
        <dbReference type="Proteomes" id="UP000001542"/>
    </source>
</evidence>
<organism evidence="6 7">
    <name type="scientific">Trichomonas vaginalis (strain ATCC PRA-98 / G3)</name>
    <dbReference type="NCBI Taxonomy" id="412133"/>
    <lineage>
        <taxon>Eukaryota</taxon>
        <taxon>Metamonada</taxon>
        <taxon>Parabasalia</taxon>
        <taxon>Trichomonadida</taxon>
        <taxon>Trichomonadidae</taxon>
        <taxon>Trichomonas</taxon>
    </lineage>
</organism>
<dbReference type="RefSeq" id="XP_001582527.1">
    <property type="nucleotide sequence ID" value="XM_001582477.1"/>
</dbReference>
<dbReference type="KEGG" id="tva:5467097"/>
<reference evidence="6" key="2">
    <citation type="journal article" date="2007" name="Science">
        <title>Draft genome sequence of the sexually transmitted pathogen Trichomonas vaginalis.</title>
        <authorList>
            <person name="Carlton J.M."/>
            <person name="Hirt R.P."/>
            <person name="Silva J.C."/>
            <person name="Delcher A.L."/>
            <person name="Schatz M."/>
            <person name="Zhao Q."/>
            <person name="Wortman J.R."/>
            <person name="Bidwell S.L."/>
            <person name="Alsmark U.C.M."/>
            <person name="Besteiro S."/>
            <person name="Sicheritz-Ponten T."/>
            <person name="Noel C.J."/>
            <person name="Dacks J.B."/>
            <person name="Foster P.G."/>
            <person name="Simillion C."/>
            <person name="Van de Peer Y."/>
            <person name="Miranda-Saavedra D."/>
            <person name="Barton G.J."/>
            <person name="Westrop G.D."/>
            <person name="Mueller S."/>
            <person name="Dessi D."/>
            <person name="Fiori P.L."/>
            <person name="Ren Q."/>
            <person name="Paulsen I."/>
            <person name="Zhang H."/>
            <person name="Bastida-Corcuera F.D."/>
            <person name="Simoes-Barbosa A."/>
            <person name="Brown M.T."/>
            <person name="Hayes R.D."/>
            <person name="Mukherjee M."/>
            <person name="Okumura C.Y."/>
            <person name="Schneider R."/>
            <person name="Smith A.J."/>
            <person name="Vanacova S."/>
            <person name="Villalvazo M."/>
            <person name="Haas B.J."/>
            <person name="Pertea M."/>
            <person name="Feldblyum T.V."/>
            <person name="Utterback T.R."/>
            <person name="Shu C.L."/>
            <person name="Osoegawa K."/>
            <person name="de Jong P.J."/>
            <person name="Hrdy I."/>
            <person name="Horvathova L."/>
            <person name="Zubacova Z."/>
            <person name="Dolezal P."/>
            <person name="Malik S.B."/>
            <person name="Logsdon J.M. Jr."/>
            <person name="Henze K."/>
            <person name="Gupta A."/>
            <person name="Wang C.C."/>
            <person name="Dunne R.L."/>
            <person name="Upcroft J.A."/>
            <person name="Upcroft P."/>
            <person name="White O."/>
            <person name="Salzberg S.L."/>
            <person name="Tang P."/>
            <person name="Chiu C.-H."/>
            <person name="Lee Y.-S."/>
            <person name="Embley T.M."/>
            <person name="Coombs G.H."/>
            <person name="Mottram J.C."/>
            <person name="Tachezy J."/>
            <person name="Fraser-Liggett C.M."/>
            <person name="Johnson P.J."/>
        </authorList>
    </citation>
    <scope>NUCLEOTIDE SEQUENCE [LARGE SCALE GENOMIC DNA]</scope>
    <source>
        <strain evidence="6">G3</strain>
    </source>
</reference>
<gene>
    <name evidence="6" type="ORF">TVAG_013060</name>
    <name evidence="4" type="ORF">TVAG_059650</name>
    <name evidence="5" type="ORF">TVAG_124190</name>
</gene>
<reference evidence="8" key="3">
    <citation type="journal article" date="2017" name="Cell Res.">
        <title>Cryo-EM structures of the 80S ribosomes from human parasites Trichomonas vaginalis and Toxoplasma gondii.</title>
        <authorList>
            <person name="Li Z."/>
            <person name="Guo Q."/>
            <person name="Zheng L."/>
            <person name="Ji Y."/>
            <person name="Xie Y.T."/>
            <person name="Lai D.H."/>
            <person name="Lun Z.R."/>
            <person name="Suo X."/>
            <person name="Gao N."/>
        </authorList>
    </citation>
    <scope>STRUCTURE BY ELECTRON MICROSCOPY (3.20 ANGSTROMS)</scope>
</reference>
<keyword evidence="7" id="KW-1185">Reference proteome</keyword>
<evidence type="ECO:0000256" key="3">
    <source>
        <dbReference type="ARBA" id="ARBA00023274"/>
    </source>
</evidence>
<dbReference type="SUPFAM" id="SSF50447">
    <property type="entry name" value="Translation proteins"/>
    <property type="match status" value="1"/>
</dbReference>
<dbReference type="SMR" id="A2DD62"/>
<dbReference type="Pfam" id="PF00297">
    <property type="entry name" value="Ribosomal_L3"/>
    <property type="match status" value="1"/>
</dbReference>
<dbReference type="InterPro" id="IPR045077">
    <property type="entry name" value="L3_arc_euk"/>
</dbReference>
<dbReference type="EMBL" id="DS113435">
    <property type="protein sequence ID" value="EAY05994.1"/>
    <property type="molecule type" value="Genomic_DNA"/>
</dbReference>
<dbReference type="GO" id="GO:0003735">
    <property type="term" value="F:structural constituent of ribosome"/>
    <property type="evidence" value="ECO:0000318"/>
    <property type="project" value="GO_Central"/>
</dbReference>
<dbReference type="VEuPathDB" id="TrichDB:TVAGG3_0987770"/>
<dbReference type="OrthoDB" id="1611972at2759"/>